<gene>
    <name evidence="2" type="ORF">D915_009929</name>
</gene>
<protein>
    <recommendedName>
        <fullName evidence="1">XRN2-binding (XTBD) domain-containing protein</fullName>
    </recommendedName>
</protein>
<dbReference type="InterPro" id="IPR021859">
    <property type="entry name" value="XTBD"/>
</dbReference>
<keyword evidence="3" id="KW-1185">Reference proteome</keyword>
<sequence length="75" mass="8898">MVNIDDLRKHHENPTEWRIRKAFLEKNVGLLSDDRLECLSHCFINVELYGNGYPEKVKEYSEGILDTMFPNKQMK</sequence>
<dbReference type="PROSITE" id="PS51827">
    <property type="entry name" value="XTBD"/>
    <property type="match status" value="1"/>
</dbReference>
<name>A0A4E0QXZ3_FASHE</name>
<dbReference type="EMBL" id="JXXN02006890">
    <property type="protein sequence ID" value="THD19254.1"/>
    <property type="molecule type" value="Genomic_DNA"/>
</dbReference>
<comment type="caution">
    <text evidence="2">The sequence shown here is derived from an EMBL/GenBank/DDBJ whole genome shotgun (WGS) entry which is preliminary data.</text>
</comment>
<feature type="domain" description="XRN2-binding (XTBD)" evidence="1">
    <location>
        <begin position="4"/>
        <end position="75"/>
    </location>
</feature>
<dbReference type="PANTHER" id="PTHR48430">
    <property type="entry name" value="PARTNER OF XRN-2 PROTEIN 1"/>
    <property type="match status" value="1"/>
</dbReference>
<dbReference type="PANTHER" id="PTHR48430:SF1">
    <property type="entry name" value="PARTNER OF XRN-2 PROTEIN 1"/>
    <property type="match status" value="1"/>
</dbReference>
<dbReference type="Pfam" id="PF11952">
    <property type="entry name" value="XTBD"/>
    <property type="match status" value="1"/>
</dbReference>
<evidence type="ECO:0000313" key="2">
    <source>
        <dbReference type="EMBL" id="THD19254.1"/>
    </source>
</evidence>
<proteinExistence type="predicted"/>
<reference evidence="2" key="1">
    <citation type="submission" date="2019-03" db="EMBL/GenBank/DDBJ databases">
        <title>Improved annotation for the trematode Fasciola hepatica.</title>
        <authorList>
            <person name="Choi Y.-J."/>
            <person name="Martin J."/>
            <person name="Mitreva M."/>
        </authorList>
    </citation>
    <scope>NUCLEOTIDE SEQUENCE [LARGE SCALE GENOMIC DNA]</scope>
</reference>
<organism evidence="2 3">
    <name type="scientific">Fasciola hepatica</name>
    <name type="common">Liver fluke</name>
    <dbReference type="NCBI Taxonomy" id="6192"/>
    <lineage>
        <taxon>Eukaryota</taxon>
        <taxon>Metazoa</taxon>
        <taxon>Spiralia</taxon>
        <taxon>Lophotrochozoa</taxon>
        <taxon>Platyhelminthes</taxon>
        <taxon>Trematoda</taxon>
        <taxon>Digenea</taxon>
        <taxon>Plagiorchiida</taxon>
        <taxon>Echinostomata</taxon>
        <taxon>Echinostomatoidea</taxon>
        <taxon>Fasciolidae</taxon>
        <taxon>Fasciola</taxon>
    </lineage>
</organism>
<accession>A0A4E0QXZ3</accession>
<evidence type="ECO:0000313" key="3">
    <source>
        <dbReference type="Proteomes" id="UP000230066"/>
    </source>
</evidence>
<evidence type="ECO:0000259" key="1">
    <source>
        <dbReference type="PROSITE" id="PS51827"/>
    </source>
</evidence>
<dbReference type="AlphaFoldDB" id="A0A4E0QXZ3"/>
<dbReference type="Proteomes" id="UP000230066">
    <property type="component" value="Unassembled WGS sequence"/>
</dbReference>